<accession>A0A8J7JD72</accession>
<keyword evidence="2" id="KW-1185">Reference proteome</keyword>
<dbReference type="InterPro" id="IPR013783">
    <property type="entry name" value="Ig-like_fold"/>
</dbReference>
<dbReference type="AlphaFoldDB" id="A0A8J7JD72"/>
<proteinExistence type="predicted"/>
<dbReference type="EMBL" id="JAELVQ010000016">
    <property type="protein sequence ID" value="MBJ6368839.1"/>
    <property type="molecule type" value="Genomic_DNA"/>
</dbReference>
<evidence type="ECO:0000313" key="2">
    <source>
        <dbReference type="Proteomes" id="UP000610931"/>
    </source>
</evidence>
<comment type="caution">
    <text evidence="1">The sequence shown here is derived from an EMBL/GenBank/DDBJ whole genome shotgun (WGS) entry which is preliminary data.</text>
</comment>
<dbReference type="RefSeq" id="WP_199115600.1">
    <property type="nucleotide sequence ID" value="NZ_JAELVQ010000016.1"/>
</dbReference>
<dbReference type="Gene3D" id="2.60.40.10">
    <property type="entry name" value="Immunoglobulins"/>
    <property type="match status" value="1"/>
</dbReference>
<protein>
    <submittedName>
        <fullName evidence="1">Uncharacterized protein</fullName>
    </submittedName>
</protein>
<evidence type="ECO:0000313" key="1">
    <source>
        <dbReference type="EMBL" id="MBJ6368839.1"/>
    </source>
</evidence>
<name>A0A8J7JD72_9FLAO</name>
<reference evidence="1" key="1">
    <citation type="submission" date="2020-12" db="EMBL/GenBank/DDBJ databases">
        <title>Snuella sp. nov., isolated from sediment in Incheon.</title>
        <authorList>
            <person name="Kim W."/>
        </authorList>
    </citation>
    <scope>NUCLEOTIDE SEQUENCE</scope>
    <source>
        <strain evidence="1">CAU 1569</strain>
    </source>
</reference>
<gene>
    <name evidence="1" type="ORF">JF259_12145</name>
</gene>
<dbReference type="Proteomes" id="UP000610931">
    <property type="component" value="Unassembled WGS sequence"/>
</dbReference>
<organism evidence="1 2">
    <name type="scientific">Snuella sedimenti</name>
    <dbReference type="NCBI Taxonomy" id="2798802"/>
    <lineage>
        <taxon>Bacteria</taxon>
        <taxon>Pseudomonadati</taxon>
        <taxon>Bacteroidota</taxon>
        <taxon>Flavobacteriia</taxon>
        <taxon>Flavobacteriales</taxon>
        <taxon>Flavobacteriaceae</taxon>
        <taxon>Snuella</taxon>
    </lineage>
</organism>
<sequence length="605" mass="70178">MLKRLSIIILVFSQGLLFSQNNEVSDINKKELLYYFQEPGFLVPYIESELKEMTTSSINKKNAIETYFKEVESFNRLKEDSKLQSEMANIVWNKYNAKSLINLELIDNKVNSEIINTILSYNYFLTIKTNTLGELIEFQFELFETKPLIDRESKGNIRSGTFKKVKKVENFFINPKNTDYLKKIKNALYRLFDENNDPPVAIIEMYNKSYSKSFESFVSKGDTIEVSGSKSYDIDTEEISYNWKNIPVENQYYQHINKVNLSPNSPNQKIVISNDSIYYLSFNVSDGINDSNPINIKLIPTDKPKSITPLYKDSNSVDYLTGKSIPKNEDNEGQIYFDNEEVVSNNKIIISKKKIGQKFIRNLHQNDTIGYSYSDSVGVRSIKFKSDFTETNEEGFLKKKQNKSYYLYQINDKDLLSNPVKFNHKYVKRGAFSVRTGFSTTFFGDNNDFQLTSNDSLPLSSVSILLEVAVDISRKTRLSGFLDLGKSINYTGYNFSPQPEIGGAFEYFLLKRYSKNHRIYPFIGIEFGATTFYTDEELSNPNNNSEEGSTNWIYTYGLRAGLEVEYETKWFLFSPGFLFKYGQYNKDFLRNNHFSNMSFILNFKF</sequence>